<keyword evidence="3" id="KW-1185">Reference proteome</keyword>
<evidence type="ECO:0000256" key="1">
    <source>
        <dbReference type="SAM" id="Phobius"/>
    </source>
</evidence>
<gene>
    <name evidence="2" type="ORF">Pyn_32760</name>
</gene>
<keyword evidence="1" id="KW-0472">Membrane</keyword>
<dbReference type="OrthoDB" id="784993at2759"/>
<keyword evidence="1" id="KW-0812">Transmembrane</keyword>
<proteinExistence type="predicted"/>
<keyword evidence="1" id="KW-1133">Transmembrane helix</keyword>
<sequence>MAIVTCLVGLHYGHIIVHFKSHRDRILHWSISSSSLIILGLTLDLLGMHINKPLYTFSYMCITAGSAGILFAAIYFMPAISCQLSSMDSIGGSLRTTLAALLGYMRCTAQVQSISILDCGPKLFDQFWFVHFEIREKVELALIETPAGSVYRALYMYRLELLYRRWCRTKLSL</sequence>
<protein>
    <submittedName>
        <fullName evidence="2">Uncharacterized protein</fullName>
    </submittedName>
</protein>
<name>A0A314UDW1_PRUYE</name>
<reference evidence="2 3" key="1">
    <citation type="submission" date="2018-02" db="EMBL/GenBank/DDBJ databases">
        <title>Draft genome of wild Prunus yedoensis var. nudiflora.</title>
        <authorList>
            <person name="Baek S."/>
            <person name="Kim J.-H."/>
            <person name="Choi K."/>
            <person name="Kim G.-B."/>
            <person name="Cho A."/>
            <person name="Jang H."/>
            <person name="Shin C.-H."/>
            <person name="Yu H.-J."/>
            <person name="Mun J.-H."/>
        </authorList>
    </citation>
    <scope>NUCLEOTIDE SEQUENCE [LARGE SCALE GENOMIC DNA]</scope>
    <source>
        <strain evidence="3">cv. Jeju island</strain>
        <tissue evidence="2">Leaf</tissue>
    </source>
</reference>
<feature type="transmembrane region" description="Helical" evidence="1">
    <location>
        <begin position="54"/>
        <end position="77"/>
    </location>
</feature>
<dbReference type="EMBL" id="PJQY01003668">
    <property type="protein sequence ID" value="PQM35490.1"/>
    <property type="molecule type" value="Genomic_DNA"/>
</dbReference>
<dbReference type="PANTHER" id="PTHR31061:SF24">
    <property type="entry name" value="LD22376P"/>
    <property type="match status" value="1"/>
</dbReference>
<dbReference type="PANTHER" id="PTHR31061">
    <property type="entry name" value="LD22376P"/>
    <property type="match status" value="1"/>
</dbReference>
<evidence type="ECO:0000313" key="3">
    <source>
        <dbReference type="Proteomes" id="UP000250321"/>
    </source>
</evidence>
<feature type="transmembrane region" description="Helical" evidence="1">
    <location>
        <begin position="26"/>
        <end position="47"/>
    </location>
</feature>
<dbReference type="Proteomes" id="UP000250321">
    <property type="component" value="Unassembled WGS sequence"/>
</dbReference>
<dbReference type="AlphaFoldDB" id="A0A314UDW1"/>
<organism evidence="2 3">
    <name type="scientific">Prunus yedoensis var. nudiflora</name>
    <dbReference type="NCBI Taxonomy" id="2094558"/>
    <lineage>
        <taxon>Eukaryota</taxon>
        <taxon>Viridiplantae</taxon>
        <taxon>Streptophyta</taxon>
        <taxon>Embryophyta</taxon>
        <taxon>Tracheophyta</taxon>
        <taxon>Spermatophyta</taxon>
        <taxon>Magnoliopsida</taxon>
        <taxon>eudicotyledons</taxon>
        <taxon>Gunneridae</taxon>
        <taxon>Pentapetalae</taxon>
        <taxon>rosids</taxon>
        <taxon>fabids</taxon>
        <taxon>Rosales</taxon>
        <taxon>Rosaceae</taxon>
        <taxon>Amygdaloideae</taxon>
        <taxon>Amygdaleae</taxon>
        <taxon>Prunus</taxon>
    </lineage>
</organism>
<comment type="caution">
    <text evidence="2">The sequence shown here is derived from an EMBL/GenBank/DDBJ whole genome shotgun (WGS) entry which is preliminary data.</text>
</comment>
<evidence type="ECO:0000313" key="2">
    <source>
        <dbReference type="EMBL" id="PQM35490.1"/>
    </source>
</evidence>
<accession>A0A314UDW1</accession>
<dbReference type="STRING" id="2094558.A0A314UDW1"/>